<dbReference type="EC" id="2.3.1.20" evidence="4"/>
<evidence type="ECO:0000313" key="9">
    <source>
        <dbReference type="EMBL" id="GAA2034022.1"/>
    </source>
</evidence>
<dbReference type="PANTHER" id="PTHR48098">
    <property type="entry name" value="ENTEROCHELIN ESTERASE-RELATED"/>
    <property type="match status" value="1"/>
</dbReference>
<comment type="similarity">
    <text evidence="2">Belongs to the mycobacterial A85 antigen family.</text>
</comment>
<organism evidence="9 10">
    <name type="scientific">Terrabacter terrae</name>
    <dbReference type="NCBI Taxonomy" id="318434"/>
    <lineage>
        <taxon>Bacteria</taxon>
        <taxon>Bacillati</taxon>
        <taxon>Actinomycetota</taxon>
        <taxon>Actinomycetes</taxon>
        <taxon>Micrococcales</taxon>
        <taxon>Intrasporangiaceae</taxon>
        <taxon>Terrabacter</taxon>
    </lineage>
</organism>
<dbReference type="InterPro" id="IPR050583">
    <property type="entry name" value="Mycobacterial_A85_antigen"/>
</dbReference>
<comment type="catalytic activity">
    <reaction evidence="8">
        <text>an acyl-CoA + a 1,2-diacyl-sn-glycerol = a triacyl-sn-glycerol + CoA</text>
        <dbReference type="Rhea" id="RHEA:10868"/>
        <dbReference type="ChEBI" id="CHEBI:17815"/>
        <dbReference type="ChEBI" id="CHEBI:57287"/>
        <dbReference type="ChEBI" id="CHEBI:58342"/>
        <dbReference type="ChEBI" id="CHEBI:64615"/>
        <dbReference type="EC" id="2.3.1.20"/>
    </reaction>
</comment>
<evidence type="ECO:0000256" key="1">
    <source>
        <dbReference type="ARBA" id="ARBA00000697"/>
    </source>
</evidence>
<dbReference type="PROSITE" id="PS51318">
    <property type="entry name" value="TAT"/>
    <property type="match status" value="1"/>
</dbReference>
<dbReference type="InterPro" id="IPR000801">
    <property type="entry name" value="Esterase-like"/>
</dbReference>
<keyword evidence="9" id="KW-0378">Hydrolase</keyword>
<comment type="catalytic activity">
    <reaction evidence="1">
        <text>2 alpha,alpha'-trehalose 6-mycolate = alpha,alpha'-trehalose 6,6'-bismycolate + alpha,alpha-trehalose</text>
        <dbReference type="Rhea" id="RHEA:23472"/>
        <dbReference type="ChEBI" id="CHEBI:16551"/>
        <dbReference type="ChEBI" id="CHEBI:18195"/>
        <dbReference type="ChEBI" id="CHEBI:18234"/>
        <dbReference type="EC" id="2.3.1.122"/>
    </reaction>
</comment>
<dbReference type="SUPFAM" id="SSF53474">
    <property type="entry name" value="alpha/beta-Hydrolases"/>
    <property type="match status" value="1"/>
</dbReference>
<dbReference type="Proteomes" id="UP001501285">
    <property type="component" value="Unassembled WGS sequence"/>
</dbReference>
<dbReference type="EC" id="2.3.1.122" evidence="3"/>
<dbReference type="Gene3D" id="3.40.50.1820">
    <property type="entry name" value="alpha/beta hydrolase"/>
    <property type="match status" value="1"/>
</dbReference>
<dbReference type="EMBL" id="BAAANB010000021">
    <property type="protein sequence ID" value="GAA2034022.1"/>
    <property type="molecule type" value="Genomic_DNA"/>
</dbReference>
<dbReference type="PANTHER" id="PTHR48098:SF1">
    <property type="entry name" value="DIACYLGLYCEROL ACYLTRANSFERASE_MYCOLYLTRANSFERASE AG85A"/>
    <property type="match status" value="1"/>
</dbReference>
<evidence type="ECO:0000256" key="2">
    <source>
        <dbReference type="ARBA" id="ARBA00005874"/>
    </source>
</evidence>
<evidence type="ECO:0000256" key="6">
    <source>
        <dbReference type="ARBA" id="ARBA00023315"/>
    </source>
</evidence>
<name>A0ABP5FWG2_9MICO</name>
<gene>
    <name evidence="9" type="ORF">GCM10009740_25760</name>
</gene>
<evidence type="ECO:0000256" key="3">
    <source>
        <dbReference type="ARBA" id="ARBA00012820"/>
    </source>
</evidence>
<proteinExistence type="inferred from homology"/>
<keyword evidence="6" id="KW-0012">Acyltransferase</keyword>
<dbReference type="InterPro" id="IPR029058">
    <property type="entry name" value="AB_hydrolase_fold"/>
</dbReference>
<comment type="caution">
    <text evidence="9">The sequence shown here is derived from an EMBL/GenBank/DDBJ whole genome shotgun (WGS) entry which is preliminary data.</text>
</comment>
<keyword evidence="5" id="KW-0808">Transferase</keyword>
<reference evidence="10" key="1">
    <citation type="journal article" date="2019" name="Int. J. Syst. Evol. Microbiol.">
        <title>The Global Catalogue of Microorganisms (GCM) 10K type strain sequencing project: providing services to taxonomists for standard genome sequencing and annotation.</title>
        <authorList>
            <consortium name="The Broad Institute Genomics Platform"/>
            <consortium name="The Broad Institute Genome Sequencing Center for Infectious Disease"/>
            <person name="Wu L."/>
            <person name="Ma J."/>
        </authorList>
    </citation>
    <scope>NUCLEOTIDE SEQUENCE [LARGE SCALE GENOMIC DNA]</scope>
    <source>
        <strain evidence="10">JCM 14283</strain>
    </source>
</reference>
<dbReference type="InterPro" id="IPR006311">
    <property type="entry name" value="TAT_signal"/>
</dbReference>
<accession>A0ABP5FWG2</accession>
<protein>
    <recommendedName>
        <fullName evidence="7">Acyl-CoA:diacylglycerol acyltransferase</fullName>
        <ecNumber evidence="3">2.3.1.122</ecNumber>
        <ecNumber evidence="4">2.3.1.20</ecNumber>
    </recommendedName>
</protein>
<keyword evidence="10" id="KW-1185">Reference proteome</keyword>
<dbReference type="GO" id="GO:0016787">
    <property type="term" value="F:hydrolase activity"/>
    <property type="evidence" value="ECO:0007669"/>
    <property type="project" value="UniProtKB-KW"/>
</dbReference>
<evidence type="ECO:0000313" key="10">
    <source>
        <dbReference type="Proteomes" id="UP001501285"/>
    </source>
</evidence>
<evidence type="ECO:0000256" key="7">
    <source>
        <dbReference type="ARBA" id="ARBA00032572"/>
    </source>
</evidence>
<evidence type="ECO:0000256" key="4">
    <source>
        <dbReference type="ARBA" id="ARBA00013244"/>
    </source>
</evidence>
<sequence length="265" mass="27328">MSAGPLPRRRSVLRAALAVGAGGVAGSLVAGCGRDPSGAVLTDGVLDARHGLDGRRWRLAVPEGRSARGLVVALHGFGGDAGSAFDLGYGDAVASTGLALASVDGGDGYWHRRTDGTDSGAMVREELIPLALSRTGLPATSKVGLLGWSMGGFGALLLASDLGPQRVAGVVAASAALWRTGAETPAVAYDGKADFDRHSVFNRVDRLTRIPVRLDCGLSDPFVAANRALAARLAKVETHFEPGDHEDAWWAAHASAEMAWLSGRA</sequence>
<dbReference type="Pfam" id="PF00756">
    <property type="entry name" value="Esterase"/>
    <property type="match status" value="1"/>
</dbReference>
<evidence type="ECO:0000256" key="5">
    <source>
        <dbReference type="ARBA" id="ARBA00022679"/>
    </source>
</evidence>
<dbReference type="RefSeq" id="WP_343991918.1">
    <property type="nucleotide sequence ID" value="NZ_BAAANB010000021.1"/>
</dbReference>
<evidence type="ECO:0000256" key="8">
    <source>
        <dbReference type="ARBA" id="ARBA00048109"/>
    </source>
</evidence>